<gene>
    <name evidence="15" type="ORF">J2W50_000378</name>
</gene>
<evidence type="ECO:0000256" key="2">
    <source>
        <dbReference type="ARBA" id="ARBA00009060"/>
    </source>
</evidence>
<feature type="domain" description="ATP-grasp" evidence="14">
    <location>
        <begin position="209"/>
        <end position="462"/>
    </location>
</feature>
<dbReference type="InterPro" id="IPR013221">
    <property type="entry name" value="Mur_ligase_cen"/>
</dbReference>
<dbReference type="InterPro" id="IPR013651">
    <property type="entry name" value="ATP-grasp_RimK-type"/>
</dbReference>
<sequence>MDVSRIRALRGPNLWSRHTAIEAIVSCPEHERVIDDMPGFELRLRARFPQIGFLEPDGGKQVVSMAHALAAAALALQSQAGCPVTFSRTVSTVETGIYQVVVEYSEEEVGRLAFDLALELVQAAQADAPFDLTAALTRIRELDEDVRLGPSTGSIVNAAIKRGIPYRRLTQGSMVQFGWGSRQKRIQAAETSNTSAIAESIAQDKDLTKMLLHAAGVPVPNGRVVTTAEDALKAAEEIGSAVVIKPLDGNQGKGVAVNISTPEQITRAFNNAALISDEVIVERYLPGHDFRLLVIGKTLVAAARRDPPQVIGDGVHTIRQLIDQVNADPLRGDGHATSLTKIRLDDIALLVLSGQNLEPESIPAQGVRVVLRNNANLSTGGTATDVTDDVHPDVAARAIAAAQMVGLDICGVDVVCNSVHMSLEEQGGGIVEVNAAPGLRMHLSPSYGKARDVGEAIVSTMYDDGDDGRIPVVAVAGTNGKTTTVRLITHLLAKTGLRVGMTNTDGVYIDGLRTDTGDCSGPRSARNVLFHPEVDAAVLETARGGVLREGLGFDRCAVAVVTNIGMGDHLGLSYISTVEDLAVVKRVIVENVAPTGTAVLNAADPMVAKMAASCPGSVTFFALDPSHPIMATHRAQGHRIVYRDGDAIVAAQGSFEKRLKLAGIPLTRAGAIGFQVENVMASVGAAWALNLDWEQITGALASFISDSGTAPGRFNLFDYKGATLIADYGHNPDAIQALIKAVDSMPAKRRSVVISGAGDRRDVDITRQTELLGDAFDEVVLYQDQCQRGREDGEVIALLRQGLEKASRTSDIKEIDGEFIAIDTALASLQPGDLCLILIDQVEEALAHIDARVKESH</sequence>
<evidence type="ECO:0000313" key="15">
    <source>
        <dbReference type="EMBL" id="MDR6582203.1"/>
    </source>
</evidence>
<comment type="subunit">
    <text evidence="3">Homodimer.</text>
</comment>
<dbReference type="Gene3D" id="3.40.1190.10">
    <property type="entry name" value="Mur-like, catalytic domain"/>
    <property type="match status" value="1"/>
</dbReference>
<dbReference type="EC" id="6.3.2.30" evidence="4"/>
<evidence type="ECO:0000256" key="8">
    <source>
        <dbReference type="ARBA" id="ARBA00022741"/>
    </source>
</evidence>
<dbReference type="Proteomes" id="UP001260715">
    <property type="component" value="Unassembled WGS sequence"/>
</dbReference>
<organism evidence="15 16">
    <name type="scientific">Herbaspirillum frisingense</name>
    <dbReference type="NCBI Taxonomy" id="92645"/>
    <lineage>
        <taxon>Bacteria</taxon>
        <taxon>Pseudomonadati</taxon>
        <taxon>Pseudomonadota</taxon>
        <taxon>Betaproteobacteria</taxon>
        <taxon>Burkholderiales</taxon>
        <taxon>Oxalobacteraceae</taxon>
        <taxon>Herbaspirillum</taxon>
    </lineage>
</organism>
<evidence type="ECO:0000256" key="12">
    <source>
        <dbReference type="ARBA" id="ARBA00048425"/>
    </source>
</evidence>
<evidence type="ECO:0000256" key="3">
    <source>
        <dbReference type="ARBA" id="ARBA00011738"/>
    </source>
</evidence>
<evidence type="ECO:0000259" key="14">
    <source>
        <dbReference type="PROSITE" id="PS50975"/>
    </source>
</evidence>
<dbReference type="Gene3D" id="3.90.190.20">
    <property type="entry name" value="Mur ligase, C-terminal domain"/>
    <property type="match status" value="1"/>
</dbReference>
<reference evidence="15 16" key="1">
    <citation type="submission" date="2023-07" db="EMBL/GenBank/DDBJ databases">
        <title>Sorghum-associated microbial communities from plants grown in Nebraska, USA.</title>
        <authorList>
            <person name="Schachtman D."/>
        </authorList>
    </citation>
    <scope>NUCLEOTIDE SEQUENCE [LARGE SCALE GENOMIC DNA]</scope>
    <source>
        <strain evidence="15 16">596</strain>
    </source>
</reference>
<comment type="similarity">
    <text evidence="2">In the C-terminal section; belongs to the MurCDEF family.</text>
</comment>
<accession>A0ABU1P8H2</accession>
<dbReference type="PROSITE" id="PS50975">
    <property type="entry name" value="ATP_GRASP"/>
    <property type="match status" value="1"/>
</dbReference>
<evidence type="ECO:0000313" key="16">
    <source>
        <dbReference type="Proteomes" id="UP001260715"/>
    </source>
</evidence>
<comment type="catalytic activity">
    <reaction evidence="12">
        <text>[L-4-(L-arginin-2-N-yl)aspartate](n) + L-aspartate + ATP = [L-4-(L-arginin-2-N-yl)aspartate](n)-L-aspartate + ADP + phosphate + H(+)</text>
        <dbReference type="Rhea" id="RHEA:13277"/>
        <dbReference type="Rhea" id="RHEA-COMP:13728"/>
        <dbReference type="Rhea" id="RHEA-COMP:13733"/>
        <dbReference type="ChEBI" id="CHEBI:15378"/>
        <dbReference type="ChEBI" id="CHEBI:29991"/>
        <dbReference type="ChEBI" id="CHEBI:30616"/>
        <dbReference type="ChEBI" id="CHEBI:43474"/>
        <dbReference type="ChEBI" id="CHEBI:137986"/>
        <dbReference type="ChEBI" id="CHEBI:137990"/>
        <dbReference type="ChEBI" id="CHEBI:456216"/>
        <dbReference type="EC" id="6.3.2.29"/>
    </reaction>
</comment>
<dbReference type="EMBL" id="JAVDSJ010000001">
    <property type="protein sequence ID" value="MDR6582203.1"/>
    <property type="molecule type" value="Genomic_DNA"/>
</dbReference>
<evidence type="ECO:0000256" key="7">
    <source>
        <dbReference type="ARBA" id="ARBA00022598"/>
    </source>
</evidence>
<dbReference type="Pfam" id="PF08443">
    <property type="entry name" value="RimK"/>
    <property type="match status" value="1"/>
</dbReference>
<dbReference type="InterPro" id="IPR036565">
    <property type="entry name" value="Mur-like_cat_sf"/>
</dbReference>
<dbReference type="PANTHER" id="PTHR23135">
    <property type="entry name" value="MUR LIGASE FAMILY MEMBER"/>
    <property type="match status" value="1"/>
</dbReference>
<comment type="catalytic activity">
    <reaction evidence="11">
        <text>[L-4-(L-arginin-2-N-yl)aspartate](n)-L-aspartate + L-arginine + ATP = [L-4-(L-arginin-2-N-yl)aspartate](n+1) + ADP + phosphate + H(+)</text>
        <dbReference type="Rhea" id="RHEA:23888"/>
        <dbReference type="Rhea" id="RHEA-COMP:13732"/>
        <dbReference type="Rhea" id="RHEA-COMP:13733"/>
        <dbReference type="ChEBI" id="CHEBI:15378"/>
        <dbReference type="ChEBI" id="CHEBI:30616"/>
        <dbReference type="ChEBI" id="CHEBI:32682"/>
        <dbReference type="ChEBI" id="CHEBI:43474"/>
        <dbReference type="ChEBI" id="CHEBI:137986"/>
        <dbReference type="ChEBI" id="CHEBI:137990"/>
        <dbReference type="ChEBI" id="CHEBI:456216"/>
        <dbReference type="EC" id="6.3.2.30"/>
    </reaction>
</comment>
<comment type="caution">
    <text evidence="15">The sequence shown here is derived from an EMBL/GenBank/DDBJ whole genome shotgun (WGS) entry which is preliminary data.</text>
</comment>
<dbReference type="SUPFAM" id="SSF53244">
    <property type="entry name" value="MurD-like peptide ligases, peptide-binding domain"/>
    <property type="match status" value="1"/>
</dbReference>
<dbReference type="InterPro" id="IPR004101">
    <property type="entry name" value="Mur_ligase_C"/>
</dbReference>
<dbReference type="Gene3D" id="3.30.470.20">
    <property type="entry name" value="ATP-grasp fold, B domain"/>
    <property type="match status" value="2"/>
</dbReference>
<evidence type="ECO:0000256" key="10">
    <source>
        <dbReference type="ARBA" id="ARBA00031353"/>
    </source>
</evidence>
<dbReference type="PROSITE" id="PS01011">
    <property type="entry name" value="FOLYLPOLYGLU_SYNT_1"/>
    <property type="match status" value="1"/>
</dbReference>
<evidence type="ECO:0000256" key="4">
    <source>
        <dbReference type="ARBA" id="ARBA00012968"/>
    </source>
</evidence>
<evidence type="ECO:0000256" key="9">
    <source>
        <dbReference type="ARBA" id="ARBA00022840"/>
    </source>
</evidence>
<evidence type="ECO:0000256" key="1">
    <source>
        <dbReference type="ARBA" id="ARBA00003184"/>
    </source>
</evidence>
<keyword evidence="16" id="KW-1185">Reference proteome</keyword>
<dbReference type="NCBIfam" id="NF010623">
    <property type="entry name" value="PRK14016.1"/>
    <property type="match status" value="1"/>
</dbReference>
<keyword evidence="8 13" id="KW-0547">Nucleotide-binding</keyword>
<dbReference type="GO" id="GO:0071161">
    <property type="term" value="F:cyanophycin synthetase activity (L-arginine-adding)"/>
    <property type="evidence" value="ECO:0007669"/>
    <property type="project" value="UniProtKB-EC"/>
</dbReference>
<name>A0ABU1P8H2_9BURK</name>
<dbReference type="EC" id="6.3.2.29" evidence="5"/>
<dbReference type="InterPro" id="IPR018109">
    <property type="entry name" value="Folylpolyglutamate_synth_CS"/>
</dbReference>
<dbReference type="InterPro" id="IPR011761">
    <property type="entry name" value="ATP-grasp"/>
</dbReference>
<dbReference type="Pfam" id="PF08245">
    <property type="entry name" value="Mur_ligase_M"/>
    <property type="match status" value="1"/>
</dbReference>
<protein>
    <recommendedName>
        <fullName evidence="6">Cyanophycin synthetase</fullName>
        <ecNumber evidence="5">6.3.2.29</ecNumber>
        <ecNumber evidence="4">6.3.2.30</ecNumber>
    </recommendedName>
    <alternativeName>
        <fullName evidence="10">Cyanophycin synthase</fullName>
    </alternativeName>
</protein>
<evidence type="ECO:0000256" key="5">
    <source>
        <dbReference type="ARBA" id="ARBA00013005"/>
    </source>
</evidence>
<keyword evidence="7 15" id="KW-0436">Ligase</keyword>
<keyword evidence="9 13" id="KW-0067">ATP-binding</keyword>
<dbReference type="NCBIfam" id="TIGR02068">
    <property type="entry name" value="cya_phycin_syn"/>
    <property type="match status" value="1"/>
</dbReference>
<dbReference type="SUPFAM" id="SSF53623">
    <property type="entry name" value="MurD-like peptide ligases, catalytic domain"/>
    <property type="match status" value="1"/>
</dbReference>
<comment type="function">
    <text evidence="1">Catalyzes the ATP-dependent polymerization of arginine and aspartate to multi-L-arginyl-poly-L-aspartic acid (cyanophycin; a water-insoluble reserve polymer).</text>
</comment>
<proteinExistence type="inferred from homology"/>
<evidence type="ECO:0000256" key="6">
    <source>
        <dbReference type="ARBA" id="ARBA00022036"/>
    </source>
</evidence>
<dbReference type="RefSeq" id="WP_102662895.1">
    <property type="nucleotide sequence ID" value="NZ_CP049139.1"/>
</dbReference>
<evidence type="ECO:0000256" key="13">
    <source>
        <dbReference type="PROSITE-ProRule" id="PRU00409"/>
    </source>
</evidence>
<dbReference type="SUPFAM" id="SSF56059">
    <property type="entry name" value="Glutathione synthetase ATP-binding domain-like"/>
    <property type="match status" value="1"/>
</dbReference>
<evidence type="ECO:0000256" key="11">
    <source>
        <dbReference type="ARBA" id="ARBA00048094"/>
    </source>
</evidence>
<dbReference type="InterPro" id="IPR036615">
    <property type="entry name" value="Mur_ligase_C_dom_sf"/>
</dbReference>
<dbReference type="InterPro" id="IPR044019">
    <property type="entry name" value="Cyanophycin_syn_N"/>
</dbReference>
<dbReference type="InterPro" id="IPR011810">
    <property type="entry name" value="Cya_phycin_syn"/>
</dbReference>
<dbReference type="Pfam" id="PF18921">
    <property type="entry name" value="Cyanophycin_syn"/>
    <property type="match status" value="1"/>
</dbReference>
<dbReference type="GO" id="GO:0071160">
    <property type="term" value="F:cyanophycin synthetase activity (L-aspartate-adding)"/>
    <property type="evidence" value="ECO:0007669"/>
    <property type="project" value="UniProtKB-EC"/>
</dbReference>
<dbReference type="PANTHER" id="PTHR23135:SF18">
    <property type="entry name" value="CYANOPHYCIN SYNTHETASE"/>
    <property type="match status" value="1"/>
</dbReference>
<dbReference type="Pfam" id="PF02875">
    <property type="entry name" value="Mur_ligase_C"/>
    <property type="match status" value="1"/>
</dbReference>